<dbReference type="InterPro" id="IPR007542">
    <property type="entry name" value="MCP_C"/>
</dbReference>
<name>A0A6C0LM31_9ZZZZ</name>
<protein>
    <recommendedName>
        <fullName evidence="4">Major capsid protein N-terminal domain-containing protein</fullName>
    </recommendedName>
</protein>
<dbReference type="Gene3D" id="2.70.9.10">
    <property type="entry name" value="Adenovirus Type 2 Hexon, domain 4"/>
    <property type="match status" value="1"/>
</dbReference>
<dbReference type="AlphaFoldDB" id="A0A6C0LM31"/>
<organism evidence="3">
    <name type="scientific">viral metagenome</name>
    <dbReference type="NCBI Taxonomy" id="1070528"/>
    <lineage>
        <taxon>unclassified sequences</taxon>
        <taxon>metagenomes</taxon>
        <taxon>organismal metagenomes</taxon>
    </lineage>
</organism>
<evidence type="ECO:0000259" key="1">
    <source>
        <dbReference type="Pfam" id="PF04451"/>
    </source>
</evidence>
<dbReference type="InterPro" id="IPR038519">
    <property type="entry name" value="MCP_C_sf"/>
</dbReference>
<evidence type="ECO:0008006" key="4">
    <source>
        <dbReference type="Google" id="ProtNLM"/>
    </source>
</evidence>
<dbReference type="InterPro" id="IPR031654">
    <property type="entry name" value="Capsid_N"/>
</dbReference>
<dbReference type="GO" id="GO:0005198">
    <property type="term" value="F:structural molecule activity"/>
    <property type="evidence" value="ECO:0007669"/>
    <property type="project" value="InterPro"/>
</dbReference>
<dbReference type="EMBL" id="MN740534">
    <property type="protein sequence ID" value="QHU31979.1"/>
    <property type="molecule type" value="Genomic_DNA"/>
</dbReference>
<sequence>MGSGGLMQLVAYGAQDIYLTGNPQITFFKVVYRRHTNFAMESIEQTFNGSANFGKKVQCTISRNGDLIHRVYLQCTLPQVTLQASDGSGAQFRWLNWVGHNLINNVYVEIGGQQIDKHYGDWLQIWNELTQQPGLQAGYAEMVGNVPQLTNLLVQGGEGCDNACGTGEPHASQEVRNCAPEYTLYIPFQFWFNRNPGLALPLIALQYHEVKIWLEFNPLQNLEWDYATSTVGGTSVQNTSYPIQQRVAAAGLVSASLYVDYIYLDTDERRRFAQVSHEYLIEQLQFTGGESVTSSSNKIKMNFNHPTKELVWVVQRDSFVSCDPTVVNPWKGQQPFNYSDWWDRSVLESGYSVTRVEGMAGYNPTVVAKIQLNGHDRFSEREGKYFNLVQPYQHHTNIPAVGINVYSFALKPEEHQPSGSCNFSRIDNATLLLTLTNNTVNTYNTAQVRIYAVNYNVLRIMSGMGGLAYSN</sequence>
<reference evidence="3" key="1">
    <citation type="journal article" date="2020" name="Nature">
        <title>Giant virus diversity and host interactions through global metagenomics.</title>
        <authorList>
            <person name="Schulz F."/>
            <person name="Roux S."/>
            <person name="Paez-Espino D."/>
            <person name="Jungbluth S."/>
            <person name="Walsh D.A."/>
            <person name="Denef V.J."/>
            <person name="McMahon K.D."/>
            <person name="Konstantinidis K.T."/>
            <person name="Eloe-Fadrosh E.A."/>
            <person name="Kyrpides N.C."/>
            <person name="Woyke T."/>
        </authorList>
    </citation>
    <scope>NUCLEOTIDE SEQUENCE</scope>
    <source>
        <strain evidence="3">GVMAG-M-3300027963-41</strain>
    </source>
</reference>
<dbReference type="Pfam" id="PF16903">
    <property type="entry name" value="Capsid_N"/>
    <property type="match status" value="1"/>
</dbReference>
<evidence type="ECO:0000313" key="3">
    <source>
        <dbReference type="EMBL" id="QHU31979.1"/>
    </source>
</evidence>
<proteinExistence type="predicted"/>
<feature type="domain" description="Major capsid protein N-terminal" evidence="2">
    <location>
        <begin position="26"/>
        <end position="265"/>
    </location>
</feature>
<evidence type="ECO:0000259" key="2">
    <source>
        <dbReference type="Pfam" id="PF16903"/>
    </source>
</evidence>
<feature type="domain" description="Major capsid protein C-terminal" evidence="1">
    <location>
        <begin position="268"/>
        <end position="466"/>
    </location>
</feature>
<dbReference type="Gene3D" id="2.70.9.20">
    <property type="entry name" value="Major capsid protein Vp54"/>
    <property type="match status" value="1"/>
</dbReference>
<dbReference type="InterPro" id="IPR016112">
    <property type="entry name" value="VP_dsDNA_II"/>
</dbReference>
<dbReference type="SUPFAM" id="SSF49749">
    <property type="entry name" value="Group II dsDNA viruses VP"/>
    <property type="match status" value="2"/>
</dbReference>
<dbReference type="Pfam" id="PF04451">
    <property type="entry name" value="Capsid_NCLDV"/>
    <property type="match status" value="1"/>
</dbReference>
<accession>A0A6C0LM31</accession>